<evidence type="ECO:0000313" key="4">
    <source>
        <dbReference type="Proteomes" id="UP001231189"/>
    </source>
</evidence>
<dbReference type="SUPFAM" id="SSF53098">
    <property type="entry name" value="Ribonuclease H-like"/>
    <property type="match status" value="1"/>
</dbReference>
<feature type="compositionally biased region" description="Low complexity" evidence="1">
    <location>
        <begin position="314"/>
        <end position="334"/>
    </location>
</feature>
<name>A0AAD8S9R0_LOLMU</name>
<evidence type="ECO:0000259" key="2">
    <source>
        <dbReference type="Pfam" id="PF13456"/>
    </source>
</evidence>
<dbReference type="InterPro" id="IPR002156">
    <property type="entry name" value="RNaseH_domain"/>
</dbReference>
<keyword evidence="4" id="KW-1185">Reference proteome</keyword>
<comment type="caution">
    <text evidence="3">The sequence shown here is derived from an EMBL/GenBank/DDBJ whole genome shotgun (WGS) entry which is preliminary data.</text>
</comment>
<evidence type="ECO:0000313" key="3">
    <source>
        <dbReference type="EMBL" id="KAK1648261.1"/>
    </source>
</evidence>
<dbReference type="InterPro" id="IPR036397">
    <property type="entry name" value="RNaseH_sf"/>
</dbReference>
<dbReference type="GO" id="GO:0004523">
    <property type="term" value="F:RNA-DNA hybrid ribonuclease activity"/>
    <property type="evidence" value="ECO:0007669"/>
    <property type="project" value="InterPro"/>
</dbReference>
<dbReference type="CDD" id="cd09279">
    <property type="entry name" value="RNase_HI_like"/>
    <property type="match status" value="1"/>
</dbReference>
<dbReference type="PANTHER" id="PTHR48475">
    <property type="entry name" value="RIBONUCLEASE H"/>
    <property type="match status" value="1"/>
</dbReference>
<dbReference type="Pfam" id="PF13456">
    <property type="entry name" value="RVT_3"/>
    <property type="match status" value="1"/>
</dbReference>
<accession>A0AAD8S9R0</accession>
<dbReference type="Gene3D" id="3.30.420.10">
    <property type="entry name" value="Ribonuclease H-like superfamily/Ribonuclease H"/>
    <property type="match status" value="1"/>
</dbReference>
<reference evidence="3" key="1">
    <citation type="submission" date="2023-07" db="EMBL/GenBank/DDBJ databases">
        <title>A chromosome-level genome assembly of Lolium multiflorum.</title>
        <authorList>
            <person name="Chen Y."/>
            <person name="Copetti D."/>
            <person name="Kolliker R."/>
            <person name="Studer B."/>
        </authorList>
    </citation>
    <scope>NUCLEOTIDE SEQUENCE</scope>
    <source>
        <strain evidence="3">02402/16</strain>
        <tissue evidence="3">Leaf</tissue>
    </source>
</reference>
<evidence type="ECO:0000256" key="1">
    <source>
        <dbReference type="SAM" id="MobiDB-lite"/>
    </source>
</evidence>
<feature type="domain" description="RNase H type-1" evidence="2">
    <location>
        <begin position="3"/>
        <end position="120"/>
    </location>
</feature>
<feature type="region of interest" description="Disordered" evidence="1">
    <location>
        <begin position="314"/>
        <end position="413"/>
    </location>
</feature>
<dbReference type="AlphaFoldDB" id="A0AAD8S9R0"/>
<dbReference type="InterPro" id="IPR012337">
    <property type="entry name" value="RNaseH-like_sf"/>
</dbReference>
<sequence>MHFDGSKQHQGSGAGVTLKSPTGEELQYVLQIHFEATNNMAEYEALLHGLRIAKEIGIKHIICCGDSDLVAQQVAGTWNARNSVMAAYRDEVDEIAKCFLGYEVMYARIDDNTTVDMLSKLRSGRKPIPPGTFLEHLRIPLVKGANPKNPDVAVSSAKEVMAIILAWTQPFLDYLIDRRLPEDEVLAQNRINLLLLLSRRRARFIFILCLFTFRFLGRRGDTTLIIIILNFFCRRSGTILGFVLRTGPGNLAFVAGSDGSRFLFSLLGIFCFEGFVGGKHHLIVKFVVANAARNSGGVFLLHHAVAITTPAARPSSLSSRAGASPTTSSPSVSTYPPPFPFSTKAAVGQKPHRRCHRSPAPHHLCQARAAPKPPGGPPRLADHPRPRNRPRALPVDGNFAVLPPRPPRRGSSPSPLLFLFDREGFGEHTVTLNPFLLCYLSSPLLPTVMLFFPGAVAPRRRLSGDPLHAPPPPSGPALHATHPRALPGVYCNAGAHHAAPRRSPPCTASSTWSAKCAWLPRPHATSSATRRPHRHAGPNRQRLGLCTALVRKFPQIQISDLFYTAP</sequence>
<dbReference type="GO" id="GO:0003676">
    <property type="term" value="F:nucleic acid binding"/>
    <property type="evidence" value="ECO:0007669"/>
    <property type="project" value="InterPro"/>
</dbReference>
<proteinExistence type="predicted"/>
<dbReference type="EMBL" id="JAUUTY010000004">
    <property type="protein sequence ID" value="KAK1648261.1"/>
    <property type="molecule type" value="Genomic_DNA"/>
</dbReference>
<feature type="compositionally biased region" description="Basic residues" evidence="1">
    <location>
        <begin position="350"/>
        <end position="360"/>
    </location>
</feature>
<dbReference type="Proteomes" id="UP001231189">
    <property type="component" value="Unassembled WGS sequence"/>
</dbReference>
<organism evidence="3 4">
    <name type="scientific">Lolium multiflorum</name>
    <name type="common">Italian ryegrass</name>
    <name type="synonym">Lolium perenne subsp. multiflorum</name>
    <dbReference type="NCBI Taxonomy" id="4521"/>
    <lineage>
        <taxon>Eukaryota</taxon>
        <taxon>Viridiplantae</taxon>
        <taxon>Streptophyta</taxon>
        <taxon>Embryophyta</taxon>
        <taxon>Tracheophyta</taxon>
        <taxon>Spermatophyta</taxon>
        <taxon>Magnoliopsida</taxon>
        <taxon>Liliopsida</taxon>
        <taxon>Poales</taxon>
        <taxon>Poaceae</taxon>
        <taxon>BOP clade</taxon>
        <taxon>Pooideae</taxon>
        <taxon>Poodae</taxon>
        <taxon>Poeae</taxon>
        <taxon>Poeae Chloroplast Group 2 (Poeae type)</taxon>
        <taxon>Loliodinae</taxon>
        <taxon>Loliinae</taxon>
        <taxon>Lolium</taxon>
    </lineage>
</organism>
<protein>
    <recommendedName>
        <fullName evidence="2">RNase H type-1 domain-containing protein</fullName>
    </recommendedName>
</protein>
<dbReference type="PANTHER" id="PTHR48475:SF2">
    <property type="entry name" value="RIBONUCLEASE H"/>
    <property type="match status" value="1"/>
</dbReference>
<gene>
    <name evidence="3" type="ORF">QYE76_066066</name>
</gene>